<dbReference type="HAMAP" id="MF_00664">
    <property type="entry name" value="PS_decarb_PSD_A"/>
    <property type="match status" value="1"/>
</dbReference>
<evidence type="ECO:0000313" key="13">
    <source>
        <dbReference type="EMBL" id="VEJ50525.1"/>
    </source>
</evidence>
<evidence type="ECO:0000256" key="12">
    <source>
        <dbReference type="SAM" id="Phobius"/>
    </source>
</evidence>
<proteinExistence type="inferred from homology"/>
<dbReference type="NCBIfam" id="TIGR00164">
    <property type="entry name" value="AS_decarb"/>
    <property type="match status" value="1"/>
</dbReference>
<organism evidence="13 14">
    <name type="scientific">Neisseria weaveri</name>
    <dbReference type="NCBI Taxonomy" id="28091"/>
    <lineage>
        <taxon>Bacteria</taxon>
        <taxon>Pseudomonadati</taxon>
        <taxon>Pseudomonadota</taxon>
        <taxon>Betaproteobacteria</taxon>
        <taxon>Neisseriales</taxon>
        <taxon>Neisseriaceae</taxon>
        <taxon>Neisseria</taxon>
    </lineage>
</organism>
<dbReference type="Pfam" id="PF02666">
    <property type="entry name" value="PS_Dcarbxylase"/>
    <property type="match status" value="1"/>
</dbReference>
<keyword evidence="10 11" id="KW-0670">Pyruvate</keyword>
<dbReference type="InterPro" id="IPR033175">
    <property type="entry name" value="PSD-A"/>
</dbReference>
<evidence type="ECO:0000256" key="6">
    <source>
        <dbReference type="ARBA" id="ARBA00023145"/>
    </source>
</evidence>
<dbReference type="NCBIfam" id="NF003680">
    <property type="entry name" value="PRK05305.1-5"/>
    <property type="match status" value="1"/>
</dbReference>
<protein>
    <recommendedName>
        <fullName evidence="11">Phosphatidylserine decarboxylase proenzyme</fullName>
        <ecNumber evidence="11">4.1.1.65</ecNumber>
    </recommendedName>
    <component>
        <recommendedName>
            <fullName evidence="11">Phosphatidylserine decarboxylase alpha chain</fullName>
        </recommendedName>
    </component>
    <component>
        <recommendedName>
            <fullName evidence="11">Phosphatidylserine decarboxylase beta chain</fullName>
        </recommendedName>
    </component>
</protein>
<evidence type="ECO:0000256" key="7">
    <source>
        <dbReference type="ARBA" id="ARBA00023209"/>
    </source>
</evidence>
<comment type="cofactor">
    <cofactor evidence="11">
        <name>pyruvate</name>
        <dbReference type="ChEBI" id="CHEBI:15361"/>
    </cofactor>
    <text evidence="11">Binds 1 pyruvoyl group covalently per subunit.</text>
</comment>
<feature type="modified residue" description="Pyruvic acid (Ser); by autocatalysis" evidence="11">
    <location>
        <position position="183"/>
    </location>
</feature>
<evidence type="ECO:0000256" key="3">
    <source>
        <dbReference type="ARBA" id="ARBA00022793"/>
    </source>
</evidence>
<evidence type="ECO:0000256" key="10">
    <source>
        <dbReference type="ARBA" id="ARBA00023317"/>
    </source>
</evidence>
<keyword evidence="5 11" id="KW-0472">Membrane</keyword>
<dbReference type="GO" id="GO:0004609">
    <property type="term" value="F:phosphatidylserine decarboxylase activity"/>
    <property type="evidence" value="ECO:0007669"/>
    <property type="project" value="UniProtKB-UniRule"/>
</dbReference>
<reference evidence="13 14" key="1">
    <citation type="submission" date="2018-12" db="EMBL/GenBank/DDBJ databases">
        <authorList>
            <consortium name="Pathogen Informatics"/>
        </authorList>
    </citation>
    <scope>NUCLEOTIDE SEQUENCE [LARGE SCALE GENOMIC DNA]</scope>
    <source>
        <strain evidence="13 14">NCTC12742</strain>
    </source>
</reference>
<keyword evidence="12" id="KW-0812">Transmembrane</keyword>
<dbReference type="AlphaFoldDB" id="A0A448VL89"/>
<comment type="pathway">
    <text evidence="11">Phospholipid metabolism; phosphatidylethanolamine biosynthesis; phosphatidylethanolamine from CDP-diacylglycerol: step 2/2.</text>
</comment>
<dbReference type="OrthoDB" id="9790893at2"/>
<keyword evidence="6 11" id="KW-0865">Zymogen</keyword>
<evidence type="ECO:0000256" key="8">
    <source>
        <dbReference type="ARBA" id="ARBA00023239"/>
    </source>
</evidence>
<feature type="site" description="Cleavage (non-hydrolytic); by autocatalysis" evidence="11">
    <location>
        <begin position="182"/>
        <end position="183"/>
    </location>
</feature>
<dbReference type="InterPro" id="IPR003817">
    <property type="entry name" value="PS_Dcarbxylase"/>
</dbReference>
<comment type="similarity">
    <text evidence="11">Belongs to the phosphatidylserine decarboxylase family. PSD-A subfamily.</text>
</comment>
<dbReference type="NCBIfam" id="NF003678">
    <property type="entry name" value="PRK05305.1-2"/>
    <property type="match status" value="1"/>
</dbReference>
<keyword evidence="4 11" id="KW-0443">Lipid metabolism</keyword>
<feature type="chain" id="PRO_5023241787" description="Phosphatidylserine decarboxylase alpha chain" evidence="11">
    <location>
        <begin position="183"/>
        <end position="280"/>
    </location>
</feature>
<accession>A0A448VL89</accession>
<evidence type="ECO:0000256" key="2">
    <source>
        <dbReference type="ARBA" id="ARBA00022516"/>
    </source>
</evidence>
<dbReference type="PANTHER" id="PTHR35809:SF1">
    <property type="entry name" value="ARCHAETIDYLSERINE DECARBOXYLASE PROENZYME-RELATED"/>
    <property type="match status" value="1"/>
</dbReference>
<dbReference type="STRING" id="28091.SAMEA3174300_01364"/>
<keyword evidence="12" id="KW-1133">Transmembrane helix</keyword>
<dbReference type="GO" id="GO:0005886">
    <property type="term" value="C:plasma membrane"/>
    <property type="evidence" value="ECO:0007669"/>
    <property type="project" value="UniProtKB-SubCell"/>
</dbReference>
<dbReference type="PROSITE" id="PS51257">
    <property type="entry name" value="PROKAR_LIPOPROTEIN"/>
    <property type="match status" value="1"/>
</dbReference>
<keyword evidence="3 11" id="KW-0210">Decarboxylase</keyword>
<comment type="PTM">
    <text evidence="11">Is synthesized initially as an inactive proenzyme. Formation of the active enzyme involves a self-maturation process in which the active site pyruvoyl group is generated from an internal serine residue via an autocatalytic post-translational modification. Two non-identical subunits are generated from the proenzyme in this reaction, and the pyruvate is formed at the N-terminus of the alpha chain, which is derived from the carboxyl end of the proenzyme. The post-translation cleavage follows an unusual pathway, termed non-hydrolytic serinolysis, in which the side chain hydroxyl group of the serine supplies its oxygen atom to form the C-terminus of the beta chain, while the remainder of the serine residue undergoes an oxidative deamination to produce ammonia and the pyruvoyl prosthetic group on the alpha chain.</text>
</comment>
<dbReference type="GO" id="GO:0006646">
    <property type="term" value="P:phosphatidylethanolamine biosynthetic process"/>
    <property type="evidence" value="ECO:0007669"/>
    <property type="project" value="UniProtKB-UniRule"/>
</dbReference>
<dbReference type="PANTHER" id="PTHR35809">
    <property type="entry name" value="ARCHAETIDYLSERINE DECARBOXYLASE PROENZYME-RELATED"/>
    <property type="match status" value="1"/>
</dbReference>
<keyword evidence="1 11" id="KW-1003">Cell membrane</keyword>
<keyword evidence="9 11" id="KW-1208">Phospholipid metabolism</keyword>
<comment type="function">
    <text evidence="11">Catalyzes the formation of phosphatidylethanolamine (PtdEtn) from phosphatidylserine (PtdSer).</text>
</comment>
<feature type="transmembrane region" description="Helical" evidence="12">
    <location>
        <begin position="20"/>
        <end position="47"/>
    </location>
</feature>
<name>A0A448VL89_9NEIS</name>
<dbReference type="UniPathway" id="UPA00558">
    <property type="reaction ID" value="UER00616"/>
</dbReference>
<sequence>MPRFYPHPIIAREGWPFITGGLILSILVTACAGWWSLPFWVFTVFALQFFRDPSRPIPQDADAVLCPADGRIVVVERARDPYRNVDALKISVFMNVFNVHSQRSPIDGTVTRVEYNAGKFVNAALDKASTENERNAVLATTRSGREVTFVQVAGLVARRILCYTKAGESLARGERYGFIRFGSRVDVYLPLDAQANVAIGDKVSASSTILARLPLTAPEQSPLESQVETVVRPSAAAVPAAEAVESVNAVAETGVEVAQEQIEASADKVRAAVEKEFGKQ</sequence>
<comment type="subunit">
    <text evidence="11">Heterodimer of a large membrane-associated beta subunit and a small pyruvoyl-containing alpha subunit.</text>
</comment>
<evidence type="ECO:0000256" key="9">
    <source>
        <dbReference type="ARBA" id="ARBA00023264"/>
    </source>
</evidence>
<keyword evidence="14" id="KW-1185">Reference proteome</keyword>
<feature type="active site" description="Schiff-base intermediate with substrate; via pyruvic acid" evidence="11">
    <location>
        <position position="183"/>
    </location>
</feature>
<evidence type="ECO:0000313" key="14">
    <source>
        <dbReference type="Proteomes" id="UP000272771"/>
    </source>
</evidence>
<evidence type="ECO:0000256" key="4">
    <source>
        <dbReference type="ARBA" id="ARBA00023098"/>
    </source>
</evidence>
<comment type="catalytic activity">
    <reaction evidence="11">
        <text>a 1,2-diacyl-sn-glycero-3-phospho-L-serine + H(+) = a 1,2-diacyl-sn-glycero-3-phosphoethanolamine + CO2</text>
        <dbReference type="Rhea" id="RHEA:20828"/>
        <dbReference type="ChEBI" id="CHEBI:15378"/>
        <dbReference type="ChEBI" id="CHEBI:16526"/>
        <dbReference type="ChEBI" id="CHEBI:57262"/>
        <dbReference type="ChEBI" id="CHEBI:64612"/>
        <dbReference type="EC" id="4.1.1.65"/>
    </reaction>
</comment>
<dbReference type="Proteomes" id="UP000272771">
    <property type="component" value="Chromosome"/>
</dbReference>
<gene>
    <name evidence="11" type="primary">psd</name>
    <name evidence="13" type="ORF">NCTC12742_00739</name>
</gene>
<evidence type="ECO:0000256" key="5">
    <source>
        <dbReference type="ARBA" id="ARBA00023136"/>
    </source>
</evidence>
<comment type="subcellular location">
    <subcellularLocation>
        <location evidence="11">Cell membrane</location>
        <topology evidence="11">Peripheral membrane protein</topology>
    </subcellularLocation>
</comment>
<evidence type="ECO:0000256" key="1">
    <source>
        <dbReference type="ARBA" id="ARBA00022475"/>
    </source>
</evidence>
<dbReference type="RefSeq" id="WP_004282671.1">
    <property type="nucleotide sequence ID" value="NZ_CAUJRG010000002.1"/>
</dbReference>
<keyword evidence="7 11" id="KW-0594">Phospholipid biosynthesis</keyword>
<keyword evidence="8 11" id="KW-0456">Lyase</keyword>
<evidence type="ECO:0000256" key="11">
    <source>
        <dbReference type="HAMAP-Rule" id="MF_00664"/>
    </source>
</evidence>
<feature type="chain" id="PRO_5023241788" description="Phosphatidylserine decarboxylase beta chain" evidence="11">
    <location>
        <begin position="1"/>
        <end position="182"/>
    </location>
</feature>
<dbReference type="EMBL" id="LR134533">
    <property type="protein sequence ID" value="VEJ50525.1"/>
    <property type="molecule type" value="Genomic_DNA"/>
</dbReference>
<dbReference type="EC" id="4.1.1.65" evidence="11"/>
<keyword evidence="2 11" id="KW-0444">Lipid biosynthesis</keyword>